<evidence type="ECO:0000256" key="12">
    <source>
        <dbReference type="ARBA" id="ARBA00048366"/>
    </source>
</evidence>
<feature type="domain" description="YrdC-like" evidence="15">
    <location>
        <begin position="13"/>
        <end position="198"/>
    </location>
</feature>
<evidence type="ECO:0000256" key="10">
    <source>
        <dbReference type="ARBA" id="ARBA00022840"/>
    </source>
</evidence>
<dbReference type="AlphaFoldDB" id="A0A1H5RKN5"/>
<dbReference type="InterPro" id="IPR010923">
    <property type="entry name" value="T(6)A37_SUA5"/>
</dbReference>
<dbReference type="SUPFAM" id="SSF55821">
    <property type="entry name" value="YrdC/RibB"/>
    <property type="match status" value="1"/>
</dbReference>
<keyword evidence="5 13" id="KW-0963">Cytoplasm</keyword>
<feature type="binding site" evidence="14">
    <location>
        <position position="140"/>
    </location>
    <ligand>
        <name>L-threonine</name>
        <dbReference type="ChEBI" id="CHEBI:57926"/>
    </ligand>
</feature>
<dbReference type="FunFam" id="3.90.870.10:FF:000008">
    <property type="entry name" value="Threonylcarbamoyl-AMP synthase"/>
    <property type="match status" value="1"/>
</dbReference>
<dbReference type="GO" id="GO:0061710">
    <property type="term" value="F:L-threonylcarbamoyladenylate synthase"/>
    <property type="evidence" value="ECO:0007669"/>
    <property type="project" value="UniProtKB-EC"/>
</dbReference>
<feature type="binding site" evidence="14">
    <location>
        <position position="180"/>
    </location>
    <ligand>
        <name>L-threonine</name>
        <dbReference type="ChEBI" id="CHEBI:57926"/>
    </ligand>
</feature>
<keyword evidence="9 13" id="KW-0547">Nucleotide-binding</keyword>
<sequence length="344" mass="38034">MDTKVYIIDEKDEEKIKEAAQVIKKGGLVVFPTETVYGLGANALDENACKKIFEAKGRPQDNPLIVHVADFDISKYVKYIPKNAKKLMEAFWPGPLTIIMPKSNLIPDLVTAGLDSVAIRMPENKLARKLIEFSNVPIAAPSANISGRPSPTSIEHCIEDLYGKVDMIIGGERCKVGIESTVVDVTEDAVTILRPGFITKEDIQEVIGNVYLDPAIKSENFKPKSPGMKYRHYAPKAPLKVIIGDLEKVVEYIKENVYNMKRQGKTVGVLLVDEVINEIDADIKISLGTIKSPGIIAANLFDKLREFDKTNVDLILSIGFKEDGLFSAIMNRLKKASGNNYVEV</sequence>
<keyword evidence="7 13" id="KW-0819">tRNA processing</keyword>
<feature type="binding site" evidence="14">
    <location>
        <position position="35"/>
    </location>
    <ligand>
        <name>L-threonine</name>
        <dbReference type="ChEBI" id="CHEBI:57926"/>
    </ligand>
</feature>
<evidence type="ECO:0000313" key="17">
    <source>
        <dbReference type="Proteomes" id="UP000242850"/>
    </source>
</evidence>
<evidence type="ECO:0000256" key="3">
    <source>
        <dbReference type="ARBA" id="ARBA00012584"/>
    </source>
</evidence>
<dbReference type="Gene3D" id="3.40.50.11030">
    <property type="entry name" value="Threonylcarbamoyl-AMP synthase, C-terminal domain"/>
    <property type="match status" value="1"/>
</dbReference>
<feature type="binding site" evidence="14">
    <location>
        <position position="58"/>
    </location>
    <ligand>
        <name>ATP</name>
        <dbReference type="ChEBI" id="CHEBI:30616"/>
    </ligand>
</feature>
<evidence type="ECO:0000256" key="5">
    <source>
        <dbReference type="ARBA" id="ARBA00022490"/>
    </source>
</evidence>
<dbReference type="GO" id="GO:0005737">
    <property type="term" value="C:cytoplasm"/>
    <property type="evidence" value="ECO:0007669"/>
    <property type="project" value="UniProtKB-SubCell"/>
</dbReference>
<dbReference type="Proteomes" id="UP000242850">
    <property type="component" value="Unassembled WGS sequence"/>
</dbReference>
<evidence type="ECO:0000256" key="7">
    <source>
        <dbReference type="ARBA" id="ARBA00022694"/>
    </source>
</evidence>
<dbReference type="InterPro" id="IPR038385">
    <property type="entry name" value="Sua5/YwlC_C"/>
</dbReference>
<dbReference type="GO" id="GO:0000049">
    <property type="term" value="F:tRNA binding"/>
    <property type="evidence" value="ECO:0007669"/>
    <property type="project" value="TreeGrafter"/>
</dbReference>
<dbReference type="OrthoDB" id="9814580at2"/>
<dbReference type="PANTHER" id="PTHR17490">
    <property type="entry name" value="SUA5"/>
    <property type="match status" value="1"/>
</dbReference>
<gene>
    <name evidence="16" type="ORF">SAMN05660865_00080</name>
</gene>
<accession>A0A1H5RKN5</accession>
<dbReference type="InterPro" id="IPR050156">
    <property type="entry name" value="TC-AMP_synthase_SUA5"/>
</dbReference>
<organism evidence="16 17">
    <name type="scientific">Caloramator fervidus</name>
    <dbReference type="NCBI Taxonomy" id="29344"/>
    <lineage>
        <taxon>Bacteria</taxon>
        <taxon>Bacillati</taxon>
        <taxon>Bacillota</taxon>
        <taxon>Clostridia</taxon>
        <taxon>Eubacteriales</taxon>
        <taxon>Clostridiaceae</taxon>
        <taxon>Caloramator</taxon>
    </lineage>
</organism>
<dbReference type="GO" id="GO:0003725">
    <property type="term" value="F:double-stranded RNA binding"/>
    <property type="evidence" value="ECO:0007669"/>
    <property type="project" value="UniProtKB-UniRule"/>
</dbReference>
<keyword evidence="6 13" id="KW-0808">Transferase</keyword>
<dbReference type="GO" id="GO:0008033">
    <property type="term" value="P:tRNA processing"/>
    <property type="evidence" value="ECO:0007669"/>
    <property type="project" value="UniProtKB-KW"/>
</dbReference>
<dbReference type="GO" id="GO:0005524">
    <property type="term" value="F:ATP binding"/>
    <property type="evidence" value="ECO:0007669"/>
    <property type="project" value="UniProtKB-UniRule"/>
</dbReference>
<dbReference type="EC" id="2.7.7.87" evidence="3 13"/>
<dbReference type="Pfam" id="PF01300">
    <property type="entry name" value="Sua5_yciO_yrdC"/>
    <property type="match status" value="1"/>
</dbReference>
<evidence type="ECO:0000313" key="16">
    <source>
        <dbReference type="EMBL" id="SEF38926.1"/>
    </source>
</evidence>
<feature type="binding site" evidence="14">
    <location>
        <position position="233"/>
    </location>
    <ligand>
        <name>ATP</name>
        <dbReference type="ChEBI" id="CHEBI:30616"/>
    </ligand>
</feature>
<evidence type="ECO:0000256" key="14">
    <source>
        <dbReference type="PIRSR" id="PIRSR004930-1"/>
    </source>
</evidence>
<dbReference type="GO" id="GO:0006450">
    <property type="term" value="P:regulation of translational fidelity"/>
    <property type="evidence" value="ECO:0007669"/>
    <property type="project" value="TreeGrafter"/>
</dbReference>
<protein>
    <recommendedName>
        <fullName evidence="4 13">Threonylcarbamoyl-AMP synthase</fullName>
        <shortName evidence="13">TC-AMP synthase</shortName>
        <ecNumber evidence="3 13">2.7.7.87</ecNumber>
    </recommendedName>
    <alternativeName>
        <fullName evidence="11 13">L-threonylcarbamoyladenylate synthase</fullName>
    </alternativeName>
</protein>
<comment type="subcellular location">
    <subcellularLocation>
        <location evidence="1 13">Cytoplasm</location>
    </subcellularLocation>
</comment>
<evidence type="ECO:0000256" key="13">
    <source>
        <dbReference type="PIRNR" id="PIRNR004930"/>
    </source>
</evidence>
<feature type="binding site" evidence="14">
    <location>
        <position position="150"/>
    </location>
    <ligand>
        <name>ATP</name>
        <dbReference type="ChEBI" id="CHEBI:30616"/>
    </ligand>
</feature>
<dbReference type="NCBIfam" id="TIGR00057">
    <property type="entry name" value="L-threonylcarbamoyladenylate synthase"/>
    <property type="match status" value="1"/>
</dbReference>
<dbReference type="InterPro" id="IPR017945">
    <property type="entry name" value="DHBP_synth_RibB-like_a/b_dom"/>
</dbReference>
<evidence type="ECO:0000259" key="15">
    <source>
        <dbReference type="PROSITE" id="PS51163"/>
    </source>
</evidence>
<evidence type="ECO:0000256" key="4">
    <source>
        <dbReference type="ARBA" id="ARBA00015492"/>
    </source>
</evidence>
<feature type="binding site" evidence="14">
    <location>
        <position position="67"/>
    </location>
    <ligand>
        <name>L-threonine</name>
        <dbReference type="ChEBI" id="CHEBI:57926"/>
    </ligand>
</feature>
<comment type="similarity">
    <text evidence="2 13">Belongs to the SUA5 family.</text>
</comment>
<dbReference type="PANTHER" id="PTHR17490:SF16">
    <property type="entry name" value="THREONYLCARBAMOYL-AMP SYNTHASE"/>
    <property type="match status" value="1"/>
</dbReference>
<evidence type="ECO:0000256" key="11">
    <source>
        <dbReference type="ARBA" id="ARBA00029774"/>
    </source>
</evidence>
<comment type="catalytic activity">
    <reaction evidence="12 13">
        <text>L-threonine + hydrogencarbonate + ATP = L-threonylcarbamoyladenylate + diphosphate + H2O</text>
        <dbReference type="Rhea" id="RHEA:36407"/>
        <dbReference type="ChEBI" id="CHEBI:15377"/>
        <dbReference type="ChEBI" id="CHEBI:17544"/>
        <dbReference type="ChEBI" id="CHEBI:30616"/>
        <dbReference type="ChEBI" id="CHEBI:33019"/>
        <dbReference type="ChEBI" id="CHEBI:57926"/>
        <dbReference type="ChEBI" id="CHEBI:73682"/>
        <dbReference type="EC" id="2.7.7.87"/>
    </reaction>
</comment>
<dbReference type="FunFam" id="3.40.50.11030:FF:000001">
    <property type="entry name" value="Threonylcarbamoyl-AMP synthase"/>
    <property type="match status" value="1"/>
</dbReference>
<dbReference type="EMBL" id="FNUK01000001">
    <property type="protein sequence ID" value="SEF38926.1"/>
    <property type="molecule type" value="Genomic_DNA"/>
</dbReference>
<dbReference type="InterPro" id="IPR006070">
    <property type="entry name" value="Sua5-like_dom"/>
</dbReference>
<keyword evidence="17" id="KW-1185">Reference proteome</keyword>
<evidence type="ECO:0000256" key="9">
    <source>
        <dbReference type="ARBA" id="ARBA00022741"/>
    </source>
</evidence>
<feature type="binding site" evidence="14">
    <location>
        <position position="194"/>
    </location>
    <ligand>
        <name>ATP</name>
        <dbReference type="ChEBI" id="CHEBI:30616"/>
    </ligand>
</feature>
<dbReference type="Pfam" id="PF03481">
    <property type="entry name" value="Sua5_C"/>
    <property type="match status" value="1"/>
</dbReference>
<proteinExistence type="inferred from homology"/>
<name>A0A1H5RKN5_9CLOT</name>
<evidence type="ECO:0000256" key="6">
    <source>
        <dbReference type="ARBA" id="ARBA00022679"/>
    </source>
</evidence>
<evidence type="ECO:0000256" key="1">
    <source>
        <dbReference type="ARBA" id="ARBA00004496"/>
    </source>
</evidence>
<feature type="binding site" evidence="14">
    <location>
        <position position="120"/>
    </location>
    <ligand>
        <name>L-threonine</name>
        <dbReference type="ChEBI" id="CHEBI:57926"/>
    </ligand>
</feature>
<dbReference type="Gene3D" id="3.90.870.10">
    <property type="entry name" value="DHBP synthase"/>
    <property type="match status" value="1"/>
</dbReference>
<dbReference type="RefSeq" id="WP_103895115.1">
    <property type="nucleotide sequence ID" value="NZ_FNUK01000001.1"/>
</dbReference>
<comment type="function">
    <text evidence="13">Required for the formation of a threonylcarbamoyl group on adenosine at position 37 (t(6)A37) in tRNAs that read codons beginning with adenine.</text>
</comment>
<keyword evidence="8 13" id="KW-0548">Nucleotidyltransferase</keyword>
<feature type="binding site" evidence="14">
    <location>
        <position position="62"/>
    </location>
    <ligand>
        <name>ATP</name>
        <dbReference type="ChEBI" id="CHEBI:30616"/>
    </ligand>
</feature>
<evidence type="ECO:0000256" key="2">
    <source>
        <dbReference type="ARBA" id="ARBA00007663"/>
    </source>
</evidence>
<evidence type="ECO:0000256" key="8">
    <source>
        <dbReference type="ARBA" id="ARBA00022695"/>
    </source>
</evidence>
<feature type="binding site" evidence="14">
    <location>
        <position position="142"/>
    </location>
    <ligand>
        <name>L-threonine</name>
        <dbReference type="ChEBI" id="CHEBI:57926"/>
    </ligand>
</feature>
<dbReference type="PROSITE" id="PS51163">
    <property type="entry name" value="YRDC"/>
    <property type="match status" value="1"/>
</dbReference>
<keyword evidence="10 13" id="KW-0067">ATP-binding</keyword>
<reference evidence="17" key="1">
    <citation type="submission" date="2016-10" db="EMBL/GenBank/DDBJ databases">
        <authorList>
            <person name="Varghese N."/>
            <person name="Submissions S."/>
        </authorList>
    </citation>
    <scope>NUCLEOTIDE SEQUENCE [LARGE SCALE GENOMIC DNA]</scope>
    <source>
        <strain evidence="17">DSM 5463</strain>
    </source>
</reference>
<dbReference type="InterPro" id="IPR005145">
    <property type="entry name" value="Sua5_C"/>
</dbReference>
<dbReference type="PIRSF" id="PIRSF004930">
    <property type="entry name" value="Tln_factor_SUA5"/>
    <property type="match status" value="1"/>
</dbReference>